<proteinExistence type="predicted"/>
<dbReference type="InParanoid" id="Q7SAY6"/>
<feature type="region of interest" description="Disordered" evidence="1">
    <location>
        <begin position="133"/>
        <end position="179"/>
    </location>
</feature>
<sequence length="179" mass="19784">MSSTQKNVSVGKADQPTTTTTTMTTTTITVPGTNTTIQVTGTKVTIPASFGRHNRQHRQPTKTDSKSDDAQSAPGAANPKPTTTCCTCPHYKWQPSPNPSPSQARRYVPDCAKPRKGLMPTPAPTWCPVCSAGPMPPWAEAPKPKRKEGEKKEVDDEEDEAYDWRREDDFTDVWYDDMD</sequence>
<feature type="region of interest" description="Disordered" evidence="1">
    <location>
        <begin position="1"/>
        <end position="84"/>
    </location>
</feature>
<dbReference type="KEGG" id="ncr:NCU05678"/>
<dbReference type="PaxDb" id="5141-EFNCRP00000007624"/>
<dbReference type="AlphaFoldDB" id="Q7SAY6"/>
<dbReference type="GeneID" id="3878940"/>
<feature type="compositionally biased region" description="Low complexity" evidence="1">
    <location>
        <begin position="17"/>
        <end position="36"/>
    </location>
</feature>
<reference evidence="2 3" key="1">
    <citation type="journal article" date="2003" name="Nature">
        <title>The genome sequence of the filamentous fungus Neurospora crassa.</title>
        <authorList>
            <person name="Galagan J.E."/>
            <person name="Calvo S.E."/>
            <person name="Borkovich K.A."/>
            <person name="Selker E.U."/>
            <person name="Read N.D."/>
            <person name="Jaffe D."/>
            <person name="FitzHugh W."/>
            <person name="Ma L.J."/>
            <person name="Smirnov S."/>
            <person name="Purcell S."/>
            <person name="Rehman B."/>
            <person name="Elkins T."/>
            <person name="Engels R."/>
            <person name="Wang S."/>
            <person name="Nielsen C.B."/>
            <person name="Butler J."/>
            <person name="Endrizzi M."/>
            <person name="Qui D."/>
            <person name="Ianakiev P."/>
            <person name="Bell-Pedersen D."/>
            <person name="Nelson M.A."/>
            <person name="Werner-Washburne M."/>
            <person name="Selitrennikoff C.P."/>
            <person name="Kinsey J.A."/>
            <person name="Braun E.L."/>
            <person name="Zelter A."/>
            <person name="Schulte U."/>
            <person name="Kothe G.O."/>
            <person name="Jedd G."/>
            <person name="Mewes W."/>
            <person name="Staben C."/>
            <person name="Marcotte E."/>
            <person name="Greenberg D."/>
            <person name="Roy A."/>
            <person name="Foley K."/>
            <person name="Naylor J."/>
            <person name="Stange-Thomann N."/>
            <person name="Barrett R."/>
            <person name="Gnerre S."/>
            <person name="Kamal M."/>
            <person name="Kamvysselis M."/>
            <person name="Mauceli E."/>
            <person name="Bielke C."/>
            <person name="Rudd S."/>
            <person name="Frishman D."/>
            <person name="Krystofova S."/>
            <person name="Rasmussen C."/>
            <person name="Metzenberg R.L."/>
            <person name="Perkins D.D."/>
            <person name="Kroken S."/>
            <person name="Cogoni C."/>
            <person name="Macino G."/>
            <person name="Catcheside D."/>
            <person name="Li W."/>
            <person name="Pratt R.J."/>
            <person name="Osmani S.A."/>
            <person name="DeSouza C.P."/>
            <person name="Glass L."/>
            <person name="Orbach M.J."/>
            <person name="Berglund J.A."/>
            <person name="Voelker R."/>
            <person name="Yarden O."/>
            <person name="Plamann M."/>
            <person name="Seiler S."/>
            <person name="Dunlap J."/>
            <person name="Radford A."/>
            <person name="Aramayo R."/>
            <person name="Natvig D.O."/>
            <person name="Alex L.A."/>
            <person name="Mannhaupt G."/>
            <person name="Ebbole D.J."/>
            <person name="Freitag M."/>
            <person name="Paulsen I."/>
            <person name="Sachs M.S."/>
            <person name="Lander E.S."/>
            <person name="Nusbaum C."/>
            <person name="Birren B."/>
        </authorList>
    </citation>
    <scope>NUCLEOTIDE SEQUENCE [LARGE SCALE GENOMIC DNA]</scope>
    <source>
        <strain evidence="3">ATCC 24698 / 74-OR23-1A / CBS 708.71 / DSM 1257 / FGSC 987</strain>
    </source>
</reference>
<feature type="compositionally biased region" description="Acidic residues" evidence="1">
    <location>
        <begin position="169"/>
        <end position="179"/>
    </location>
</feature>
<dbReference type="HOGENOM" id="CLU_131639_0_0_1"/>
<gene>
    <name evidence="2" type="ORF">NCU05678</name>
</gene>
<dbReference type="VEuPathDB" id="FungiDB:NCU05678"/>
<evidence type="ECO:0000313" key="2">
    <source>
        <dbReference type="EMBL" id="EAA33556.1"/>
    </source>
</evidence>
<dbReference type="EMBL" id="CM002238">
    <property type="protein sequence ID" value="EAA33556.1"/>
    <property type="molecule type" value="Genomic_DNA"/>
</dbReference>
<evidence type="ECO:0000256" key="1">
    <source>
        <dbReference type="SAM" id="MobiDB-lite"/>
    </source>
</evidence>
<dbReference type="OrthoDB" id="10461080at2759"/>
<dbReference type="Proteomes" id="UP000001805">
    <property type="component" value="Chromosome 3, Linkage Group III"/>
</dbReference>
<dbReference type="RefSeq" id="XP_962792.1">
    <property type="nucleotide sequence ID" value="XM_957699.1"/>
</dbReference>
<evidence type="ECO:0000313" key="3">
    <source>
        <dbReference type="Proteomes" id="UP000001805"/>
    </source>
</evidence>
<dbReference type="OMA" id="PPWAEAP"/>
<accession>Q7SAY6</accession>
<protein>
    <submittedName>
        <fullName evidence="2">Uncharacterized protein</fullName>
    </submittedName>
</protein>
<keyword evidence="3" id="KW-1185">Reference proteome</keyword>
<name>Q7SAY6_NEUCR</name>
<organism evidence="2 3">
    <name type="scientific">Neurospora crassa (strain ATCC 24698 / 74-OR23-1A / CBS 708.71 / DSM 1257 / FGSC 987)</name>
    <dbReference type="NCBI Taxonomy" id="367110"/>
    <lineage>
        <taxon>Eukaryota</taxon>
        <taxon>Fungi</taxon>
        <taxon>Dikarya</taxon>
        <taxon>Ascomycota</taxon>
        <taxon>Pezizomycotina</taxon>
        <taxon>Sordariomycetes</taxon>
        <taxon>Sordariomycetidae</taxon>
        <taxon>Sordariales</taxon>
        <taxon>Sordariaceae</taxon>
        <taxon>Neurospora</taxon>
    </lineage>
</organism>